<comment type="similarity">
    <text evidence="3">Belongs to the IspD/TarI cytidylyltransferase family. IspD subfamily.</text>
</comment>
<keyword evidence="1 3" id="KW-0808">Transferase</keyword>
<comment type="function">
    <text evidence="3">Catalyzes the formation of 4-diphosphocytidyl-2-C-methyl-D-erythritol from CTP and 2-C-methyl-D-erythritol 4-phosphate (MEP).</text>
</comment>
<feature type="site" description="Transition state stabilizer" evidence="3">
    <location>
        <position position="17"/>
    </location>
</feature>
<dbReference type="EC" id="2.7.7.60" evidence="3"/>
<dbReference type="UniPathway" id="UPA00056">
    <property type="reaction ID" value="UER00093"/>
</dbReference>
<sequence>MPDPFALILPAAGQSARFGGGRDKLLESLAGRAVVAHAAGAFLARADVGLVVIPTNQRDRIEPALRGASAAPPDPRILFCDGGDSRAASVLAALRRVPARFEWVAVHDAARPLVSADLIGRTFAAARQHGAAVPAMPVSLTVKQATGPLPARVERTIPRHTLWSMQTPQAMRRADLLAAYERCPVPLAEVTDDAQLLEIAGFDVWLVPGEERNLKITTATDLRLAEVLFAT</sequence>
<keyword evidence="3" id="KW-0414">Isoprene biosynthesis</keyword>
<accession>A0A6J4NGP8</accession>
<dbReference type="CDD" id="cd02516">
    <property type="entry name" value="CDP-ME_synthetase"/>
    <property type="match status" value="1"/>
</dbReference>
<evidence type="ECO:0000256" key="3">
    <source>
        <dbReference type="HAMAP-Rule" id="MF_00108"/>
    </source>
</evidence>
<dbReference type="InterPro" id="IPR029044">
    <property type="entry name" value="Nucleotide-diphossugar_trans"/>
</dbReference>
<evidence type="ECO:0000256" key="1">
    <source>
        <dbReference type="ARBA" id="ARBA00022679"/>
    </source>
</evidence>
<dbReference type="NCBIfam" id="TIGR00453">
    <property type="entry name" value="ispD"/>
    <property type="match status" value="1"/>
</dbReference>
<comment type="catalytic activity">
    <reaction evidence="3">
        <text>2-C-methyl-D-erythritol 4-phosphate + CTP + H(+) = 4-CDP-2-C-methyl-D-erythritol + diphosphate</text>
        <dbReference type="Rhea" id="RHEA:13429"/>
        <dbReference type="ChEBI" id="CHEBI:15378"/>
        <dbReference type="ChEBI" id="CHEBI:33019"/>
        <dbReference type="ChEBI" id="CHEBI:37563"/>
        <dbReference type="ChEBI" id="CHEBI:57823"/>
        <dbReference type="ChEBI" id="CHEBI:58262"/>
        <dbReference type="EC" id="2.7.7.60"/>
    </reaction>
</comment>
<feature type="site" description="Positions MEP for the nucleophilic attack" evidence="3">
    <location>
        <position position="215"/>
    </location>
</feature>
<evidence type="ECO:0000256" key="2">
    <source>
        <dbReference type="ARBA" id="ARBA00022695"/>
    </source>
</evidence>
<dbReference type="InterPro" id="IPR001228">
    <property type="entry name" value="IspD"/>
</dbReference>
<name>A0A6J4NGP8_9BACT</name>
<protein>
    <recommendedName>
        <fullName evidence="3">2-C-methyl-D-erythritol 4-phosphate cytidylyltransferase</fullName>
        <ecNumber evidence="3">2.7.7.60</ecNumber>
    </recommendedName>
    <alternativeName>
        <fullName evidence="3">4-diphosphocytidyl-2C-methyl-D-erythritol synthase</fullName>
    </alternativeName>
    <alternativeName>
        <fullName evidence="3">MEP cytidylyltransferase</fullName>
        <shortName evidence="3">MCT</shortName>
    </alternativeName>
</protein>
<dbReference type="InterPro" id="IPR050088">
    <property type="entry name" value="IspD/TarI_cytidylyltransf_bact"/>
</dbReference>
<dbReference type="HAMAP" id="MF_00108">
    <property type="entry name" value="IspD"/>
    <property type="match status" value="1"/>
</dbReference>
<organism evidence="4">
    <name type="scientific">uncultured Phycisphaerae bacterium</name>
    <dbReference type="NCBI Taxonomy" id="904963"/>
    <lineage>
        <taxon>Bacteria</taxon>
        <taxon>Pseudomonadati</taxon>
        <taxon>Planctomycetota</taxon>
        <taxon>Phycisphaerae</taxon>
        <taxon>environmental samples</taxon>
    </lineage>
</organism>
<comment type="pathway">
    <text evidence="3">Isoprenoid biosynthesis; isopentenyl diphosphate biosynthesis via DXP pathway; isopentenyl diphosphate from 1-deoxy-D-xylulose 5-phosphate: step 2/6.</text>
</comment>
<feature type="site" description="Positions MEP for the nucleophilic attack" evidence="3">
    <location>
        <position position="159"/>
    </location>
</feature>
<evidence type="ECO:0000313" key="4">
    <source>
        <dbReference type="EMBL" id="CAA9386795.1"/>
    </source>
</evidence>
<gene>
    <name evidence="3" type="primary">ispD</name>
    <name evidence="4" type="ORF">AVDCRST_MAG64-971</name>
</gene>
<dbReference type="InterPro" id="IPR034683">
    <property type="entry name" value="IspD/TarI"/>
</dbReference>
<proteinExistence type="inferred from homology"/>
<feature type="site" description="Transition state stabilizer" evidence="3">
    <location>
        <position position="24"/>
    </location>
</feature>
<dbReference type="Pfam" id="PF01128">
    <property type="entry name" value="IspD"/>
    <property type="match status" value="1"/>
</dbReference>
<dbReference type="Gene3D" id="3.90.550.10">
    <property type="entry name" value="Spore Coat Polysaccharide Biosynthesis Protein SpsA, Chain A"/>
    <property type="match status" value="1"/>
</dbReference>
<keyword evidence="2 3" id="KW-0548">Nucleotidyltransferase</keyword>
<dbReference type="PANTHER" id="PTHR32125:SF4">
    <property type="entry name" value="2-C-METHYL-D-ERYTHRITOL 4-PHOSPHATE CYTIDYLYLTRANSFERASE, CHLOROPLASTIC"/>
    <property type="match status" value="1"/>
</dbReference>
<reference evidence="4" key="1">
    <citation type="submission" date="2020-02" db="EMBL/GenBank/DDBJ databases">
        <authorList>
            <person name="Meier V. D."/>
        </authorList>
    </citation>
    <scope>NUCLEOTIDE SEQUENCE</scope>
    <source>
        <strain evidence="4">AVDCRST_MAG64</strain>
    </source>
</reference>
<dbReference type="GO" id="GO:0019288">
    <property type="term" value="P:isopentenyl diphosphate biosynthetic process, methylerythritol 4-phosphate pathway"/>
    <property type="evidence" value="ECO:0007669"/>
    <property type="project" value="UniProtKB-UniRule"/>
</dbReference>
<dbReference type="SUPFAM" id="SSF53448">
    <property type="entry name" value="Nucleotide-diphospho-sugar transferases"/>
    <property type="match status" value="1"/>
</dbReference>
<dbReference type="FunFam" id="3.90.550.10:FF:000003">
    <property type="entry name" value="2-C-methyl-D-erythritol 4-phosphate cytidylyltransferase"/>
    <property type="match status" value="1"/>
</dbReference>
<dbReference type="GO" id="GO:0050518">
    <property type="term" value="F:2-C-methyl-D-erythritol 4-phosphate cytidylyltransferase activity"/>
    <property type="evidence" value="ECO:0007669"/>
    <property type="project" value="UniProtKB-UniRule"/>
</dbReference>
<dbReference type="AlphaFoldDB" id="A0A6J4NGP8"/>
<dbReference type="EMBL" id="CADCUQ010000233">
    <property type="protein sequence ID" value="CAA9386795.1"/>
    <property type="molecule type" value="Genomic_DNA"/>
</dbReference>
<dbReference type="PANTHER" id="PTHR32125">
    <property type="entry name" value="2-C-METHYL-D-ERYTHRITOL 4-PHOSPHATE CYTIDYLYLTRANSFERASE, CHLOROPLASTIC"/>
    <property type="match status" value="1"/>
</dbReference>